<dbReference type="OrthoDB" id="9811552at2"/>
<dbReference type="GO" id="GO:0043137">
    <property type="term" value="P:DNA replication, removal of RNA primer"/>
    <property type="evidence" value="ECO:0007669"/>
    <property type="project" value="TreeGrafter"/>
</dbReference>
<evidence type="ECO:0000259" key="11">
    <source>
        <dbReference type="PROSITE" id="PS50879"/>
    </source>
</evidence>
<dbReference type="Pfam" id="PF00075">
    <property type="entry name" value="RNase_H"/>
    <property type="match status" value="1"/>
</dbReference>
<evidence type="ECO:0000256" key="7">
    <source>
        <dbReference type="ARBA" id="ARBA00022723"/>
    </source>
</evidence>
<accession>A0A069CSA8</accession>
<dbReference type="EMBL" id="DF820484">
    <property type="protein sequence ID" value="GAK30148.1"/>
    <property type="molecule type" value="Genomic_DNA"/>
</dbReference>
<dbReference type="GO" id="GO:0003676">
    <property type="term" value="F:nucleic acid binding"/>
    <property type="evidence" value="ECO:0007669"/>
    <property type="project" value="InterPro"/>
</dbReference>
<keyword evidence="6" id="KW-0540">Nuclease</keyword>
<proteinExistence type="inferred from homology"/>
<evidence type="ECO:0000256" key="3">
    <source>
        <dbReference type="ARBA" id="ARBA00005300"/>
    </source>
</evidence>
<protein>
    <recommendedName>
        <fullName evidence="5">ribonuclease H</fullName>
        <ecNumber evidence="5">3.1.26.4</ecNumber>
    </recommendedName>
</protein>
<dbReference type="STRING" id="1329250.WOSG25_012450"/>
<evidence type="ECO:0000313" key="13">
    <source>
        <dbReference type="Proteomes" id="UP000030643"/>
    </source>
</evidence>
<dbReference type="AlphaFoldDB" id="A0A069CSA8"/>
<comment type="cofactor">
    <cofactor evidence="2">
        <name>Mg(2+)</name>
        <dbReference type="ChEBI" id="CHEBI:18420"/>
    </cofactor>
</comment>
<dbReference type="Gene3D" id="3.30.420.10">
    <property type="entry name" value="Ribonuclease H-like superfamily/Ribonuclease H"/>
    <property type="match status" value="1"/>
</dbReference>
<evidence type="ECO:0000256" key="6">
    <source>
        <dbReference type="ARBA" id="ARBA00022722"/>
    </source>
</evidence>
<evidence type="ECO:0000256" key="1">
    <source>
        <dbReference type="ARBA" id="ARBA00000077"/>
    </source>
</evidence>
<organism evidence="12 13">
    <name type="scientific">Weissella oryzae (strain DSM 25784 / JCM 18191 / LMG 30913 / SG25)</name>
    <dbReference type="NCBI Taxonomy" id="1329250"/>
    <lineage>
        <taxon>Bacteria</taxon>
        <taxon>Bacillati</taxon>
        <taxon>Bacillota</taxon>
        <taxon>Bacilli</taxon>
        <taxon>Lactobacillales</taxon>
        <taxon>Lactobacillaceae</taxon>
        <taxon>Weissella</taxon>
    </lineage>
</organism>
<feature type="domain" description="RNase H type-1" evidence="11">
    <location>
        <begin position="72"/>
        <end position="229"/>
    </location>
</feature>
<dbReference type="PANTHER" id="PTHR10642">
    <property type="entry name" value="RIBONUCLEASE H1"/>
    <property type="match status" value="1"/>
</dbReference>
<dbReference type="InterPro" id="IPR012337">
    <property type="entry name" value="RNaseH-like_sf"/>
</dbReference>
<evidence type="ECO:0000256" key="8">
    <source>
        <dbReference type="ARBA" id="ARBA00022759"/>
    </source>
</evidence>
<dbReference type="EC" id="3.1.26.4" evidence="5"/>
<dbReference type="SUPFAM" id="SSF53098">
    <property type="entry name" value="Ribonuclease H-like"/>
    <property type="match status" value="1"/>
</dbReference>
<evidence type="ECO:0000313" key="12">
    <source>
        <dbReference type="EMBL" id="GAK30148.1"/>
    </source>
</evidence>
<comment type="similarity">
    <text evidence="3">Belongs to the RNase H family.</text>
</comment>
<dbReference type="Proteomes" id="UP000030643">
    <property type="component" value="Unassembled WGS sequence"/>
</dbReference>
<evidence type="ECO:0000256" key="9">
    <source>
        <dbReference type="ARBA" id="ARBA00022801"/>
    </source>
</evidence>
<dbReference type="InterPro" id="IPR002156">
    <property type="entry name" value="RNaseH_domain"/>
</dbReference>
<keyword evidence="7" id="KW-0479">Metal-binding</keyword>
<sequence>MKTYAIIGNQYEGLYTQPWSKVQPLTKTRPAPKFKGFDSKASAQIWFDQEKASQNLRHRQYTTVYDGAFTAEPQRYYIFTDGGNRNTGNHAGGHVKPTDKAAWAIAIYQGPNLTQPLYTDSQAYLGRTNNDMEVQALLHALEAAEKFTEPFTIVSDSKYVLDTVTNWMYNWQRAGWKKASGPIANLASWQKIFTLVTAQADRLAFIWVKGHASSAGNIMVDQLLNTAMDQL</sequence>
<gene>
    <name evidence="12" type="ORF">WOSG25_012450</name>
</gene>
<dbReference type="RefSeq" id="WP_027698285.1">
    <property type="nucleotide sequence ID" value="NZ_DF820484.1"/>
</dbReference>
<evidence type="ECO:0000256" key="4">
    <source>
        <dbReference type="ARBA" id="ARBA00011245"/>
    </source>
</evidence>
<dbReference type="PROSITE" id="PS50879">
    <property type="entry name" value="RNASE_H_1"/>
    <property type="match status" value="1"/>
</dbReference>
<reference evidence="13" key="1">
    <citation type="journal article" date="2014" name="Genome Announc.">
        <title>Draft genome sequence of Weissella oryzae SG25T, isolated from fermented rice grains.</title>
        <authorList>
            <person name="Tanizawa Y."/>
            <person name="Fujisawa T."/>
            <person name="Mochizuki T."/>
            <person name="Kaminuma E."/>
            <person name="Suzuki Y."/>
            <person name="Nakamura Y."/>
            <person name="Tohno M."/>
        </authorList>
    </citation>
    <scope>NUCLEOTIDE SEQUENCE [LARGE SCALE GENOMIC DNA]</scope>
    <source>
        <strain evidence="13">DSM 25784 / JCM 18191 / LMG 30913 / SG25</strain>
    </source>
</reference>
<comment type="subunit">
    <text evidence="4">Monomer.</text>
</comment>
<dbReference type="PANTHER" id="PTHR10642:SF26">
    <property type="entry name" value="RIBONUCLEASE H1"/>
    <property type="match status" value="1"/>
</dbReference>
<evidence type="ECO:0000256" key="2">
    <source>
        <dbReference type="ARBA" id="ARBA00001946"/>
    </source>
</evidence>
<dbReference type="CDD" id="cd09278">
    <property type="entry name" value="RNase_HI_prokaryote_like"/>
    <property type="match status" value="1"/>
</dbReference>
<name>A0A069CSA8_WEIOS</name>
<keyword evidence="10" id="KW-0460">Magnesium</keyword>
<dbReference type="GO" id="GO:0004523">
    <property type="term" value="F:RNA-DNA hybrid ribonuclease activity"/>
    <property type="evidence" value="ECO:0007669"/>
    <property type="project" value="UniProtKB-EC"/>
</dbReference>
<evidence type="ECO:0000256" key="10">
    <source>
        <dbReference type="ARBA" id="ARBA00022842"/>
    </source>
</evidence>
<comment type="catalytic activity">
    <reaction evidence="1">
        <text>Endonucleolytic cleavage to 5'-phosphomonoester.</text>
        <dbReference type="EC" id="3.1.26.4"/>
    </reaction>
</comment>
<dbReference type="InterPro" id="IPR022892">
    <property type="entry name" value="RNaseHI"/>
</dbReference>
<keyword evidence="9" id="KW-0378">Hydrolase</keyword>
<dbReference type="GO" id="GO:0046872">
    <property type="term" value="F:metal ion binding"/>
    <property type="evidence" value="ECO:0007669"/>
    <property type="project" value="UniProtKB-KW"/>
</dbReference>
<evidence type="ECO:0000256" key="5">
    <source>
        <dbReference type="ARBA" id="ARBA00012180"/>
    </source>
</evidence>
<keyword evidence="8" id="KW-0255">Endonuclease</keyword>
<dbReference type="eggNOG" id="COG0328">
    <property type="taxonomic scope" value="Bacteria"/>
</dbReference>
<keyword evidence="13" id="KW-1185">Reference proteome</keyword>
<dbReference type="InterPro" id="IPR050092">
    <property type="entry name" value="RNase_H"/>
</dbReference>
<dbReference type="InterPro" id="IPR036397">
    <property type="entry name" value="RNaseH_sf"/>
</dbReference>